<dbReference type="GO" id="GO:0034045">
    <property type="term" value="C:phagophore assembly site membrane"/>
    <property type="evidence" value="ECO:0007669"/>
    <property type="project" value="UniProtKB-SubCell"/>
</dbReference>
<dbReference type="OrthoDB" id="1937984at2759"/>
<evidence type="ECO:0000256" key="6">
    <source>
        <dbReference type="RuleBase" id="RU368080"/>
    </source>
</evidence>
<comment type="similarity">
    <text evidence="1 6">Belongs to the ATG17 family.</text>
</comment>
<sequence length="479" mass="53537">MDSAEPHTSSPGGSVMHEQKSETLLETLVSHLLASKRSLSSISHVWRANEIVNSARASLEEGVVLGARTGFLRRGIDDQIAVLARVRATVEEVAREGQMEFKAVLRDLDVADANLRQTLDQLRSTAVEGAFRPKDEEQKCLHDFVDEEGVDGLMSALRDLIDQTNDSQTALAESNQAFDDDIGSLTNALATKLSNSTSRDGLHSPLPSLLHSLEAHAQEVADLLESLVRHFDLCVTAIKHTEGGGAAAQSITGDLPAGVDVDRELNDAPPEPITDEERQEMFDVLQKDAAEVDDVVLEIRERLAEMESQYELATGHVNSLSNDYATMVSIFKDMEEVGTRLPKYVVQSREYVTIWDEQKLSFEERMEELDGLKEFYEGFLGAYDGLIIEAARRKNVQLRMEKVIQEATTKLDRLYNEDMAERDAFRQDQGDYLPADIWPGLVNPPRRYEMVSVDEDMEDPPDLPRKVVELALRKAQTRL</sequence>
<keyword evidence="4 6" id="KW-0072">Autophagy</keyword>
<dbReference type="OMA" id="THVWRAN"/>
<dbReference type="STRING" id="1328760.A0A165G2M9"/>
<dbReference type="FunCoup" id="A0A165G2M9">
    <property type="interactions" value="135"/>
</dbReference>
<protein>
    <recommendedName>
        <fullName evidence="2 6">Autophagy-related protein 17</fullName>
    </recommendedName>
</protein>
<evidence type="ECO:0000256" key="1">
    <source>
        <dbReference type="ARBA" id="ARBA00006259"/>
    </source>
</evidence>
<dbReference type="InterPro" id="IPR045326">
    <property type="entry name" value="ATG17-like_dom"/>
</dbReference>
<gene>
    <name evidence="8" type="ORF">L228DRAFT_248384</name>
</gene>
<dbReference type="PANTHER" id="PTHR28005:SF1">
    <property type="entry name" value="AUTOPHAGY-RELATED PROTEIN 17"/>
    <property type="match status" value="1"/>
</dbReference>
<evidence type="ECO:0000313" key="9">
    <source>
        <dbReference type="Proteomes" id="UP000076632"/>
    </source>
</evidence>
<evidence type="ECO:0000256" key="2">
    <source>
        <dbReference type="ARBA" id="ARBA00013806"/>
    </source>
</evidence>
<dbReference type="InParanoid" id="A0A165G2M9"/>
<dbReference type="GO" id="GO:0016301">
    <property type="term" value="F:kinase activity"/>
    <property type="evidence" value="ECO:0007669"/>
    <property type="project" value="UniProtKB-KW"/>
</dbReference>
<comment type="function">
    <text evidence="6">Autophagy-specific protein that functions in response to autophagy-inducing signals as a scaffold to recruit other ATG proteins to organize preautophagosomal structure (PAS) formation. Modulates the timing and magnitude of the autophagy response, such as the size of the sequestering vesicles. Plays particularly a role in pexophagy and nucleophagy.</text>
</comment>
<proteinExistence type="inferred from homology"/>
<dbReference type="RefSeq" id="XP_018187224.1">
    <property type="nucleotide sequence ID" value="XM_018332834.1"/>
</dbReference>
<dbReference type="EMBL" id="KV407460">
    <property type="protein sequence ID" value="KZF21669.1"/>
    <property type="molecule type" value="Genomic_DNA"/>
</dbReference>
<dbReference type="GO" id="GO:0030295">
    <property type="term" value="F:protein kinase activator activity"/>
    <property type="evidence" value="ECO:0007669"/>
    <property type="project" value="TreeGrafter"/>
</dbReference>
<keyword evidence="8" id="KW-0808">Transferase</keyword>
<evidence type="ECO:0000256" key="3">
    <source>
        <dbReference type="ARBA" id="ARBA00022490"/>
    </source>
</evidence>
<dbReference type="GO" id="GO:0000045">
    <property type="term" value="P:autophagosome assembly"/>
    <property type="evidence" value="ECO:0007669"/>
    <property type="project" value="TreeGrafter"/>
</dbReference>
<dbReference type="PANTHER" id="PTHR28005">
    <property type="entry name" value="AUTOPHAGY-RELATED PROTEIN 17"/>
    <property type="match status" value="1"/>
</dbReference>
<dbReference type="Proteomes" id="UP000076632">
    <property type="component" value="Unassembled WGS sequence"/>
</dbReference>
<feature type="domain" description="Autophagy protein ATG17-like" evidence="7">
    <location>
        <begin position="38"/>
        <end position="433"/>
    </location>
</feature>
<dbReference type="InterPro" id="IPR007240">
    <property type="entry name" value="Atg17"/>
</dbReference>
<dbReference type="GO" id="GO:0034727">
    <property type="term" value="P:piecemeal microautophagy of the nucleus"/>
    <property type="evidence" value="ECO:0007669"/>
    <property type="project" value="TreeGrafter"/>
</dbReference>
<evidence type="ECO:0000313" key="8">
    <source>
        <dbReference type="EMBL" id="KZF21669.1"/>
    </source>
</evidence>
<organism evidence="8 9">
    <name type="scientific">Xylona heveae (strain CBS 132557 / TC161)</name>
    <dbReference type="NCBI Taxonomy" id="1328760"/>
    <lineage>
        <taxon>Eukaryota</taxon>
        <taxon>Fungi</taxon>
        <taxon>Dikarya</taxon>
        <taxon>Ascomycota</taxon>
        <taxon>Pezizomycotina</taxon>
        <taxon>Xylonomycetes</taxon>
        <taxon>Xylonales</taxon>
        <taxon>Xylonaceae</taxon>
        <taxon>Xylona</taxon>
    </lineage>
</organism>
<keyword evidence="3 6" id="KW-0963">Cytoplasm</keyword>
<dbReference type="AlphaFoldDB" id="A0A165G2M9"/>
<dbReference type="GO" id="GO:1990316">
    <property type="term" value="C:Atg1/ULK1 kinase complex"/>
    <property type="evidence" value="ECO:0007669"/>
    <property type="project" value="TreeGrafter"/>
</dbReference>
<evidence type="ECO:0000256" key="4">
    <source>
        <dbReference type="ARBA" id="ARBA00023006"/>
    </source>
</evidence>
<dbReference type="GO" id="GO:0000422">
    <property type="term" value="P:autophagy of mitochondrion"/>
    <property type="evidence" value="ECO:0007669"/>
    <property type="project" value="TreeGrafter"/>
</dbReference>
<reference evidence="8 9" key="1">
    <citation type="journal article" date="2016" name="Fungal Biol.">
        <title>The genome of Xylona heveae provides a window into fungal endophytism.</title>
        <authorList>
            <person name="Gazis R."/>
            <person name="Kuo A."/>
            <person name="Riley R."/>
            <person name="LaButti K."/>
            <person name="Lipzen A."/>
            <person name="Lin J."/>
            <person name="Amirebrahimi M."/>
            <person name="Hesse C.N."/>
            <person name="Spatafora J.W."/>
            <person name="Henrissat B."/>
            <person name="Hainaut M."/>
            <person name="Grigoriev I.V."/>
            <person name="Hibbett D.S."/>
        </authorList>
    </citation>
    <scope>NUCLEOTIDE SEQUENCE [LARGE SCALE GENOMIC DNA]</scope>
    <source>
        <strain evidence="8 9">TC161</strain>
    </source>
</reference>
<dbReference type="Pfam" id="PF04108">
    <property type="entry name" value="ATG17_like"/>
    <property type="match status" value="1"/>
</dbReference>
<dbReference type="GO" id="GO:0060090">
    <property type="term" value="F:molecular adaptor activity"/>
    <property type="evidence" value="ECO:0007669"/>
    <property type="project" value="TreeGrafter"/>
</dbReference>
<dbReference type="GeneID" id="28897971"/>
<name>A0A165G2M9_XYLHT</name>
<evidence type="ECO:0000259" key="7">
    <source>
        <dbReference type="Pfam" id="PF04108"/>
    </source>
</evidence>
<comment type="subcellular location">
    <subcellularLocation>
        <location evidence="6">Cytoplasm</location>
    </subcellularLocation>
    <subcellularLocation>
        <location evidence="6">Preautophagosomal structure membrane</location>
        <topology evidence="6">Peripheral membrane protein</topology>
    </subcellularLocation>
</comment>
<keyword evidence="5" id="KW-0472">Membrane</keyword>
<evidence type="ECO:0000256" key="5">
    <source>
        <dbReference type="ARBA" id="ARBA00023136"/>
    </source>
</evidence>
<accession>A0A165G2M9</accession>
<keyword evidence="9" id="KW-1185">Reference proteome</keyword>
<keyword evidence="8" id="KW-0418">Kinase</keyword>